<feature type="active site" evidence="1">
    <location>
        <position position="190"/>
    </location>
</feature>
<proteinExistence type="inferred from homology"/>
<dbReference type="NCBIfam" id="TIGR00005">
    <property type="entry name" value="rluA_subfam"/>
    <property type="match status" value="1"/>
</dbReference>
<keyword evidence="2" id="KW-0413">Isomerase</keyword>
<dbReference type="GO" id="GO:0000455">
    <property type="term" value="P:enzyme-directed rRNA pseudouridine synthesis"/>
    <property type="evidence" value="ECO:0007669"/>
    <property type="project" value="TreeGrafter"/>
</dbReference>
<name>A0A9Q0RKP2_BLOTA</name>
<comment type="function">
    <text evidence="2">Responsible for synthesis of pseudouridine from uracil.</text>
</comment>
<evidence type="ECO:0000313" key="5">
    <source>
        <dbReference type="Proteomes" id="UP001142055"/>
    </source>
</evidence>
<dbReference type="Gene3D" id="3.30.2350.10">
    <property type="entry name" value="Pseudouridine synthase"/>
    <property type="match status" value="1"/>
</dbReference>
<dbReference type="InterPro" id="IPR006225">
    <property type="entry name" value="PsdUridine_synth_RluC/D"/>
</dbReference>
<dbReference type="InterPro" id="IPR006224">
    <property type="entry name" value="PsdUridine_synth_RluA-like_CS"/>
</dbReference>
<dbReference type="PROSITE" id="PS01129">
    <property type="entry name" value="PSI_RLU"/>
    <property type="match status" value="1"/>
</dbReference>
<evidence type="ECO:0000256" key="2">
    <source>
        <dbReference type="RuleBase" id="RU362028"/>
    </source>
</evidence>
<reference evidence="4" key="1">
    <citation type="submission" date="2022-12" db="EMBL/GenBank/DDBJ databases">
        <title>Genome assemblies of Blomia tropicalis.</title>
        <authorList>
            <person name="Cui Y."/>
        </authorList>
    </citation>
    <scope>NUCLEOTIDE SEQUENCE</scope>
    <source>
        <tissue evidence="4">Adult mites</tissue>
    </source>
</reference>
<dbReference type="OMA" id="QTYCKGR"/>
<dbReference type="InterPro" id="IPR050188">
    <property type="entry name" value="RluA_PseudoU_synthase"/>
</dbReference>
<comment type="similarity">
    <text evidence="2">Belongs to the pseudouridine synthase RluA family.</text>
</comment>
<dbReference type="PANTHER" id="PTHR21600">
    <property type="entry name" value="MITOCHONDRIAL RNA PSEUDOURIDINE SYNTHASE"/>
    <property type="match status" value="1"/>
</dbReference>
<evidence type="ECO:0000259" key="3">
    <source>
        <dbReference type="Pfam" id="PF00849"/>
    </source>
</evidence>
<dbReference type="InterPro" id="IPR006145">
    <property type="entry name" value="PsdUridine_synth_RsuA/RluA"/>
</dbReference>
<dbReference type="InterPro" id="IPR020103">
    <property type="entry name" value="PsdUridine_synth_cat_dom_sf"/>
</dbReference>
<comment type="caution">
    <text evidence="4">The sequence shown here is derived from an EMBL/GenBank/DDBJ whole genome shotgun (WGS) entry which is preliminary data.</text>
</comment>
<accession>A0A9Q0RKP2</accession>
<sequence>MSSNKRALENDDPINVTTSVCSNVNEDIIIENQNKKRVRLEDSSLNVSDYYIENGLRKVYPYIYTYNSYCKGRWVGSKLSELFEKEFRPVGEEVINMRCKNGLLKVNGGLVDANYTLKDNDFITNQIHRHEFPVLAAPIPIIHMDENFLVIDKPPSLPVHPCGKYRLNSITSLLEKENNITDLHVVHRLDRLTSGIMIFARNKTKAQKLHEQMRQREMHKEYVCRVSGEFPEGTIECEQPIETISHKIGICIVSSKGKSCKTTFKRINYNGVSSTVLCYPITGRMHQIRVHLQYLGHPIVNDSFYNSLAFGPNKGKGGEYGKSIEQLVLDIEEEHNRSRYVKLDCDSIKPTSDSNLENVKNDLAIKALHHYTSQPTWDEIQKRYEFDATKITQQDDCEDCRVKTCDPTPSEQFIYLHAYRYKGLDWSFETQLPIWAKETWNEN</sequence>
<dbReference type="SUPFAM" id="SSF55120">
    <property type="entry name" value="Pseudouridine synthase"/>
    <property type="match status" value="1"/>
</dbReference>
<dbReference type="PANTHER" id="PTHR21600:SF40">
    <property type="entry name" value="PSEUDOURIDYLATE SYNTHASE RPUSD2"/>
    <property type="match status" value="1"/>
</dbReference>
<feature type="domain" description="Pseudouridine synthase RsuA/RluA-like" evidence="3">
    <location>
        <begin position="147"/>
        <end position="293"/>
    </location>
</feature>
<gene>
    <name evidence="4" type="ORF">RDWZM_007693</name>
</gene>
<dbReference type="Proteomes" id="UP001142055">
    <property type="component" value="Chromosome 3"/>
</dbReference>
<evidence type="ECO:0000313" key="4">
    <source>
        <dbReference type="EMBL" id="KAJ6216536.1"/>
    </source>
</evidence>
<organism evidence="4 5">
    <name type="scientific">Blomia tropicalis</name>
    <name type="common">Mite</name>
    <dbReference type="NCBI Taxonomy" id="40697"/>
    <lineage>
        <taxon>Eukaryota</taxon>
        <taxon>Metazoa</taxon>
        <taxon>Ecdysozoa</taxon>
        <taxon>Arthropoda</taxon>
        <taxon>Chelicerata</taxon>
        <taxon>Arachnida</taxon>
        <taxon>Acari</taxon>
        <taxon>Acariformes</taxon>
        <taxon>Sarcoptiformes</taxon>
        <taxon>Astigmata</taxon>
        <taxon>Glycyphagoidea</taxon>
        <taxon>Echimyopodidae</taxon>
        <taxon>Blomia</taxon>
    </lineage>
</organism>
<dbReference type="GO" id="GO:0009982">
    <property type="term" value="F:pseudouridine synthase activity"/>
    <property type="evidence" value="ECO:0007669"/>
    <property type="project" value="InterPro"/>
</dbReference>
<dbReference type="Pfam" id="PF00849">
    <property type="entry name" value="PseudoU_synth_2"/>
    <property type="match status" value="1"/>
</dbReference>
<keyword evidence="5" id="KW-1185">Reference proteome</keyword>
<dbReference type="GO" id="GO:0003723">
    <property type="term" value="F:RNA binding"/>
    <property type="evidence" value="ECO:0007669"/>
    <property type="project" value="InterPro"/>
</dbReference>
<dbReference type="EC" id="5.4.99.-" evidence="2"/>
<protein>
    <recommendedName>
        <fullName evidence="2">Pseudouridine synthase</fullName>
        <ecNumber evidence="2">5.4.99.-</ecNumber>
    </recommendedName>
</protein>
<dbReference type="OrthoDB" id="424794at2759"/>
<evidence type="ECO:0000256" key="1">
    <source>
        <dbReference type="PIRSR" id="PIRSR606225-1"/>
    </source>
</evidence>
<dbReference type="AlphaFoldDB" id="A0A9Q0RKP2"/>
<dbReference type="CDD" id="cd02557">
    <property type="entry name" value="PseudoU_synth_ScRIB2"/>
    <property type="match status" value="1"/>
</dbReference>
<comment type="catalytic activity">
    <reaction evidence="2">
        <text>a uridine in RNA = a pseudouridine in RNA</text>
        <dbReference type="Rhea" id="RHEA:48348"/>
        <dbReference type="Rhea" id="RHEA-COMP:12068"/>
        <dbReference type="Rhea" id="RHEA-COMP:12069"/>
        <dbReference type="ChEBI" id="CHEBI:65314"/>
        <dbReference type="ChEBI" id="CHEBI:65315"/>
    </reaction>
</comment>
<dbReference type="EMBL" id="JAPWDV010000003">
    <property type="protein sequence ID" value="KAJ6216536.1"/>
    <property type="molecule type" value="Genomic_DNA"/>
</dbReference>